<evidence type="ECO:0000256" key="8">
    <source>
        <dbReference type="ARBA" id="ARBA00023306"/>
    </source>
</evidence>
<dbReference type="InterPro" id="IPR051421">
    <property type="entry name" value="RNA_Proc_DNA_Dmg_Regulator"/>
</dbReference>
<evidence type="ECO:0000259" key="10">
    <source>
        <dbReference type="Pfam" id="PF22782"/>
    </source>
</evidence>
<comment type="similarity">
    <text evidence="3">Belongs to the SDE2 family.</text>
</comment>
<name>A0A6J1T1Y4_FRAOC</name>
<dbReference type="GO" id="GO:0005634">
    <property type="term" value="C:nucleus"/>
    <property type="evidence" value="ECO:0007669"/>
    <property type="project" value="UniProtKB-SubCell"/>
</dbReference>
<evidence type="ECO:0000313" key="11">
    <source>
        <dbReference type="Proteomes" id="UP000504606"/>
    </source>
</evidence>
<keyword evidence="6" id="KW-0508">mRNA splicing</keyword>
<dbReference type="GO" id="GO:0005737">
    <property type="term" value="C:cytoplasm"/>
    <property type="evidence" value="ECO:0007669"/>
    <property type="project" value="UniProtKB-SubCell"/>
</dbReference>
<dbReference type="InterPro" id="IPR053822">
    <property type="entry name" value="SDE2-like_dom"/>
</dbReference>
<dbReference type="Proteomes" id="UP000504606">
    <property type="component" value="Unplaced"/>
</dbReference>
<dbReference type="PANTHER" id="PTHR12786">
    <property type="entry name" value="SPLICING FACTOR SF3A-RELATED"/>
    <property type="match status" value="1"/>
</dbReference>
<dbReference type="PANTHER" id="PTHR12786:SF1">
    <property type="entry name" value="SPLICING REGULATOR SDE2"/>
    <property type="match status" value="1"/>
</dbReference>
<keyword evidence="7" id="KW-0539">Nucleus</keyword>
<evidence type="ECO:0000313" key="12">
    <source>
        <dbReference type="RefSeq" id="XP_026287589.1"/>
    </source>
</evidence>
<evidence type="ECO:0000256" key="5">
    <source>
        <dbReference type="ARBA" id="ARBA00022664"/>
    </source>
</evidence>
<evidence type="ECO:0000256" key="2">
    <source>
        <dbReference type="ARBA" id="ARBA00004496"/>
    </source>
</evidence>
<evidence type="ECO:0000256" key="9">
    <source>
        <dbReference type="SAM" id="MobiDB-lite"/>
    </source>
</evidence>
<evidence type="ECO:0000256" key="4">
    <source>
        <dbReference type="ARBA" id="ARBA00022490"/>
    </source>
</evidence>
<dbReference type="AlphaFoldDB" id="A0A6J1T1Y4"/>
<dbReference type="Pfam" id="PF22782">
    <property type="entry name" value="SDE2"/>
    <property type="match status" value="1"/>
</dbReference>
<keyword evidence="8" id="KW-0131">Cell cycle</keyword>
<dbReference type="GeneID" id="113212927"/>
<evidence type="ECO:0000256" key="3">
    <source>
        <dbReference type="ARBA" id="ARBA00008726"/>
    </source>
</evidence>
<sequence length="269" mass="29571">MLTIHFEGLPVSIGTSSSHFPTGPLTLGDLHNWALNALALPLEDLYFLHNGKRVVESHSITDGVVRAVPRLVGGKGGFGSMLRAIGAQIEKTTNREACRDLSGRRLRDINEEKRLKDWISKKADRERDAAERKKKKLEKLRSEPKIEFSDKKYEEERSKLSEVVHDAVEKGFQASTANPSSSGSSSGVKRPLKKGFMFEEEEFSGDSSSVSSDEQSDCENSTSKRSQDSDSESDEPSPAKRKRVDSDSSDSSDNCTSGGDSNIVCKTVN</sequence>
<proteinExistence type="inferred from homology"/>
<protein>
    <submittedName>
        <fullName evidence="12">Replication stress response regulator SDE2</fullName>
    </submittedName>
</protein>
<keyword evidence="11" id="KW-1185">Reference proteome</keyword>
<keyword evidence="4" id="KW-0963">Cytoplasm</keyword>
<dbReference type="GO" id="GO:0006397">
    <property type="term" value="P:mRNA processing"/>
    <property type="evidence" value="ECO:0007669"/>
    <property type="project" value="UniProtKB-KW"/>
</dbReference>
<feature type="region of interest" description="Disordered" evidence="9">
    <location>
        <begin position="171"/>
        <end position="269"/>
    </location>
</feature>
<evidence type="ECO:0000256" key="7">
    <source>
        <dbReference type="ARBA" id="ARBA00023242"/>
    </source>
</evidence>
<dbReference type="GO" id="GO:0008380">
    <property type="term" value="P:RNA splicing"/>
    <property type="evidence" value="ECO:0007669"/>
    <property type="project" value="UniProtKB-KW"/>
</dbReference>
<evidence type="ECO:0000256" key="1">
    <source>
        <dbReference type="ARBA" id="ARBA00004123"/>
    </source>
</evidence>
<accession>A0A6J1T1Y4</accession>
<feature type="domain" description="SDE2-like" evidence="10">
    <location>
        <begin position="73"/>
        <end position="170"/>
    </location>
</feature>
<keyword evidence="5" id="KW-0507">mRNA processing</keyword>
<reference evidence="12" key="1">
    <citation type="submission" date="2025-08" db="UniProtKB">
        <authorList>
            <consortium name="RefSeq"/>
        </authorList>
    </citation>
    <scope>IDENTIFICATION</scope>
    <source>
        <tissue evidence="12">Whole organism</tissue>
    </source>
</reference>
<dbReference type="KEGG" id="foc:113212927"/>
<dbReference type="OrthoDB" id="547031at2759"/>
<organism evidence="11 12">
    <name type="scientific">Frankliniella occidentalis</name>
    <name type="common">Western flower thrips</name>
    <name type="synonym">Euthrips occidentalis</name>
    <dbReference type="NCBI Taxonomy" id="133901"/>
    <lineage>
        <taxon>Eukaryota</taxon>
        <taxon>Metazoa</taxon>
        <taxon>Ecdysozoa</taxon>
        <taxon>Arthropoda</taxon>
        <taxon>Hexapoda</taxon>
        <taxon>Insecta</taxon>
        <taxon>Pterygota</taxon>
        <taxon>Neoptera</taxon>
        <taxon>Paraneoptera</taxon>
        <taxon>Thysanoptera</taxon>
        <taxon>Terebrantia</taxon>
        <taxon>Thripoidea</taxon>
        <taxon>Thripidae</taxon>
        <taxon>Frankliniella</taxon>
    </lineage>
</organism>
<feature type="compositionally biased region" description="Low complexity" evidence="9">
    <location>
        <begin position="205"/>
        <end position="224"/>
    </location>
</feature>
<gene>
    <name evidence="12" type="primary">LOC113212927</name>
</gene>
<evidence type="ECO:0000256" key="6">
    <source>
        <dbReference type="ARBA" id="ARBA00023187"/>
    </source>
</evidence>
<comment type="subcellular location">
    <subcellularLocation>
        <location evidence="2">Cytoplasm</location>
    </subcellularLocation>
    <subcellularLocation>
        <location evidence="1">Nucleus</location>
    </subcellularLocation>
</comment>
<feature type="compositionally biased region" description="Low complexity" evidence="9">
    <location>
        <begin position="249"/>
        <end position="262"/>
    </location>
</feature>
<dbReference type="RefSeq" id="XP_026287589.1">
    <property type="nucleotide sequence ID" value="XM_026431804.2"/>
</dbReference>